<feature type="transmembrane region" description="Helical" evidence="1">
    <location>
        <begin position="25"/>
        <end position="49"/>
    </location>
</feature>
<keyword evidence="3" id="KW-1185">Reference proteome</keyword>
<dbReference type="EMBL" id="JACGWV010000003">
    <property type="protein sequence ID" value="MBA8811051.1"/>
    <property type="molecule type" value="Genomic_DNA"/>
</dbReference>
<feature type="transmembrane region" description="Helical" evidence="1">
    <location>
        <begin position="125"/>
        <end position="144"/>
    </location>
</feature>
<name>A0A7W3JDY5_9MICO</name>
<sequence length="200" mass="20731">MTETFETTVPARPSRWTGTWPANTAWIVVGALTGFGLLVGGTAIAGGTWQDAVAEDPTTAVGVAALCYLAAAVAGVRWTAWLVALLASVIPVASELLDTPRWIAFALVGLVLTGIGLARGRRATWPQALAMAGYFGVATAALFLEPRLGLALAGLALAAHAGWDVVHYRRDVVVNRSLALWCIGLDLTLGGICVALALAL</sequence>
<dbReference type="Proteomes" id="UP000540568">
    <property type="component" value="Unassembled WGS sequence"/>
</dbReference>
<gene>
    <name evidence="2" type="ORF">FHX71_005058</name>
</gene>
<evidence type="ECO:0000313" key="2">
    <source>
        <dbReference type="EMBL" id="MBA8811051.1"/>
    </source>
</evidence>
<reference evidence="2 3" key="1">
    <citation type="submission" date="2020-07" db="EMBL/GenBank/DDBJ databases">
        <title>Sequencing the genomes of 1000 actinobacteria strains.</title>
        <authorList>
            <person name="Klenk H.-P."/>
        </authorList>
    </citation>
    <scope>NUCLEOTIDE SEQUENCE [LARGE SCALE GENOMIC DNA]</scope>
    <source>
        <strain evidence="2 3">DSM 44121</strain>
    </source>
</reference>
<keyword evidence="1" id="KW-0812">Transmembrane</keyword>
<accession>A0A7W3JDY5</accession>
<evidence type="ECO:0000256" key="1">
    <source>
        <dbReference type="SAM" id="Phobius"/>
    </source>
</evidence>
<keyword evidence="1" id="KW-1133">Transmembrane helix</keyword>
<dbReference type="AlphaFoldDB" id="A0A7W3JDY5"/>
<feature type="transmembrane region" description="Helical" evidence="1">
    <location>
        <begin position="150"/>
        <end position="166"/>
    </location>
</feature>
<feature type="transmembrane region" description="Helical" evidence="1">
    <location>
        <begin position="102"/>
        <end position="118"/>
    </location>
</feature>
<feature type="transmembrane region" description="Helical" evidence="1">
    <location>
        <begin position="178"/>
        <end position="199"/>
    </location>
</feature>
<keyword evidence="1" id="KW-0472">Membrane</keyword>
<comment type="caution">
    <text evidence="2">The sequence shown here is derived from an EMBL/GenBank/DDBJ whole genome shotgun (WGS) entry which is preliminary data.</text>
</comment>
<feature type="transmembrane region" description="Helical" evidence="1">
    <location>
        <begin position="61"/>
        <end position="90"/>
    </location>
</feature>
<evidence type="ECO:0000313" key="3">
    <source>
        <dbReference type="Proteomes" id="UP000540568"/>
    </source>
</evidence>
<organism evidence="2 3">
    <name type="scientific">Promicromonospora sukumoe</name>
    <dbReference type="NCBI Taxonomy" id="88382"/>
    <lineage>
        <taxon>Bacteria</taxon>
        <taxon>Bacillati</taxon>
        <taxon>Actinomycetota</taxon>
        <taxon>Actinomycetes</taxon>
        <taxon>Micrococcales</taxon>
        <taxon>Promicromonosporaceae</taxon>
        <taxon>Promicromonospora</taxon>
    </lineage>
</organism>
<proteinExistence type="predicted"/>
<dbReference type="RefSeq" id="WP_182620245.1">
    <property type="nucleotide sequence ID" value="NZ_BAAATF010000009.1"/>
</dbReference>
<protein>
    <submittedName>
        <fullName evidence="2">Uncharacterized protein</fullName>
    </submittedName>
</protein>